<proteinExistence type="inferred from homology"/>
<dbReference type="PANTHER" id="PTHR43000">
    <property type="entry name" value="DTDP-D-GLUCOSE 4,6-DEHYDRATASE-RELATED"/>
    <property type="match status" value="1"/>
</dbReference>
<dbReference type="InterPro" id="IPR001509">
    <property type="entry name" value="Epimerase_deHydtase"/>
</dbReference>
<accession>A0ABS6ILM3</accession>
<sequence>MPDTRPIVITGVAGLAGQNLIPRLKARGMGPLIGIDKHPANNAIFKKLHPDVRLVEADLATDDGWQEALAGAGTLVLCHAQIAALTEAPFTANNVVATERVLEAARRHGVGQIVHISSSVVNSLAHDFYTESKKAQEKLVLDSGIPTCVLRPTLMYGWFDRKHLGWLARFMARTPVFPIPGHGRYLRQPLYVGDFCNIIAACIAEPRPGQVFNISGQEQIAYIDLIRALKEASGAKAAIVRIPYGLFRTLLQLYAMVDSNPPFTVSQLAALVVPETFEVIDWPRLFGVKSTPILEGLRETFRDPVYSSVVLEF</sequence>
<organism evidence="4 5">
    <name type="scientific">Reyranella humidisoli</name>
    <dbReference type="NCBI Taxonomy" id="2849149"/>
    <lineage>
        <taxon>Bacteria</taxon>
        <taxon>Pseudomonadati</taxon>
        <taxon>Pseudomonadota</taxon>
        <taxon>Alphaproteobacteria</taxon>
        <taxon>Hyphomicrobiales</taxon>
        <taxon>Reyranellaceae</taxon>
        <taxon>Reyranella</taxon>
    </lineage>
</organism>
<dbReference type="RefSeq" id="WP_216962813.1">
    <property type="nucleotide sequence ID" value="NZ_JAHOPB010000001.1"/>
</dbReference>
<evidence type="ECO:0000259" key="3">
    <source>
        <dbReference type="Pfam" id="PF01370"/>
    </source>
</evidence>
<dbReference type="Pfam" id="PF01370">
    <property type="entry name" value="Epimerase"/>
    <property type="match status" value="1"/>
</dbReference>
<protein>
    <submittedName>
        <fullName evidence="4">NAD(P)-dependent oxidoreductase</fullName>
    </submittedName>
</protein>
<dbReference type="Proteomes" id="UP000727907">
    <property type="component" value="Unassembled WGS sequence"/>
</dbReference>
<comment type="pathway">
    <text evidence="1">Bacterial outer membrane biogenesis; LPS O-antigen biosynthesis.</text>
</comment>
<gene>
    <name evidence="4" type="ORF">KQ910_17075</name>
</gene>
<evidence type="ECO:0000313" key="4">
    <source>
        <dbReference type="EMBL" id="MBU8875491.1"/>
    </source>
</evidence>
<reference evidence="4 5" key="1">
    <citation type="submission" date="2021-06" db="EMBL/GenBank/DDBJ databases">
        <authorList>
            <person name="Lee D.H."/>
        </authorList>
    </citation>
    <scope>NUCLEOTIDE SEQUENCE [LARGE SCALE GENOMIC DNA]</scope>
    <source>
        <strain evidence="4 5">MMS21-HV4-11</strain>
    </source>
</reference>
<evidence type="ECO:0000256" key="1">
    <source>
        <dbReference type="ARBA" id="ARBA00005125"/>
    </source>
</evidence>
<dbReference type="EMBL" id="JAHOPB010000001">
    <property type="protein sequence ID" value="MBU8875491.1"/>
    <property type="molecule type" value="Genomic_DNA"/>
</dbReference>
<evidence type="ECO:0000313" key="5">
    <source>
        <dbReference type="Proteomes" id="UP000727907"/>
    </source>
</evidence>
<feature type="domain" description="NAD-dependent epimerase/dehydratase" evidence="3">
    <location>
        <begin position="7"/>
        <end position="214"/>
    </location>
</feature>
<evidence type="ECO:0000256" key="2">
    <source>
        <dbReference type="ARBA" id="ARBA00007637"/>
    </source>
</evidence>
<comment type="caution">
    <text evidence="4">The sequence shown here is derived from an EMBL/GenBank/DDBJ whole genome shotgun (WGS) entry which is preliminary data.</text>
</comment>
<name>A0ABS6ILM3_9HYPH</name>
<comment type="similarity">
    <text evidence="2">Belongs to the NAD(P)-dependent epimerase/dehydratase family.</text>
</comment>
<keyword evidence="5" id="KW-1185">Reference proteome</keyword>